<evidence type="ECO:0000313" key="1">
    <source>
        <dbReference type="EMBL" id="PWY54940.1"/>
    </source>
</evidence>
<evidence type="ECO:0000313" key="2">
    <source>
        <dbReference type="Proteomes" id="UP000247152"/>
    </source>
</evidence>
<proteinExistence type="predicted"/>
<accession>A0A317U3M1</accession>
<reference evidence="1 2" key="1">
    <citation type="submission" date="2018-05" db="EMBL/GenBank/DDBJ databases">
        <title>Legionella qingyii sp.nov., whole genome shotgun sequence.</title>
        <authorList>
            <person name="Wu H."/>
            <person name="Zhu Q."/>
            <person name="Hu C."/>
        </authorList>
    </citation>
    <scope>NUCLEOTIDE SEQUENCE [LARGE SCALE GENOMIC DNA]</scope>
    <source>
        <strain evidence="1 2">HEB18</strain>
    </source>
</reference>
<name>A0A317U3M1_9GAMM</name>
<dbReference type="EMBL" id="QHJG01000024">
    <property type="protein sequence ID" value="PWY54940.1"/>
    <property type="molecule type" value="Genomic_DNA"/>
</dbReference>
<dbReference type="AlphaFoldDB" id="A0A317U3M1"/>
<protein>
    <submittedName>
        <fullName evidence="1">Uncharacterized protein</fullName>
    </submittedName>
</protein>
<organism evidence="1 2">
    <name type="scientific">Legionella qingyii</name>
    <dbReference type="NCBI Taxonomy" id="2184757"/>
    <lineage>
        <taxon>Bacteria</taxon>
        <taxon>Pseudomonadati</taxon>
        <taxon>Pseudomonadota</taxon>
        <taxon>Gammaproteobacteria</taxon>
        <taxon>Legionellales</taxon>
        <taxon>Legionellaceae</taxon>
        <taxon>Legionella</taxon>
    </lineage>
</organism>
<comment type="caution">
    <text evidence="1">The sequence shown here is derived from an EMBL/GenBank/DDBJ whole genome shotgun (WGS) entry which is preliminary data.</text>
</comment>
<sequence length="76" mass="8665">MVLTFIMLGLFKGVFLSEPQGRERNYTKGLLTPETDDELDILIVGVDFGFIHLSDQVIGGENRSKISEPERHFIHF</sequence>
<dbReference type="Proteomes" id="UP000247152">
    <property type="component" value="Unassembled WGS sequence"/>
</dbReference>
<gene>
    <name evidence="1" type="ORF">DGG96_14505</name>
</gene>